<dbReference type="EC" id="4.1.2.14" evidence="6"/>
<comment type="subunit">
    <text evidence="3">Homotrimer.</text>
</comment>
<reference evidence="6 7" key="1">
    <citation type="submission" date="2020-08" db="EMBL/GenBank/DDBJ databases">
        <title>Sequencing the genomes of 1000 actinobacteria strains.</title>
        <authorList>
            <person name="Klenk H.-P."/>
        </authorList>
    </citation>
    <scope>NUCLEOTIDE SEQUENCE [LARGE SCALE GENOMIC DNA]</scope>
    <source>
        <strain evidence="6 7">DSM 43851</strain>
    </source>
</reference>
<dbReference type="Proteomes" id="UP000585638">
    <property type="component" value="Unassembled WGS sequence"/>
</dbReference>
<proteinExistence type="inferred from homology"/>
<dbReference type="InterPro" id="IPR013785">
    <property type="entry name" value="Aldolase_TIM"/>
</dbReference>
<name>A0A7W9NE98_9PSEU</name>
<gene>
    <name evidence="6" type="ORF">BJ998_000102</name>
</gene>
<sequence>MVTFGNVLRSTRLVGIVRGDGVGNTRDAVRVLFESGVRLVEVSLTGPGALEAISAVQVPDGCWLGAGTVRTRSQVSAAIAAGATFAVSPALTESVAACVDAGLPILAGAFTPTEVETALSLGVEAVKLFPASAGGPAYLSALRQPFPDVPFVPVGGVGVAEAEAYLAAGAIAVGVGSPLVGDAASGGDLTALADRAARFVTLASS</sequence>
<evidence type="ECO:0000256" key="1">
    <source>
        <dbReference type="ARBA" id="ARBA00004761"/>
    </source>
</evidence>
<dbReference type="NCBIfam" id="TIGR01182">
    <property type="entry name" value="eda"/>
    <property type="match status" value="1"/>
</dbReference>
<evidence type="ECO:0000313" key="6">
    <source>
        <dbReference type="EMBL" id="MBB5888906.1"/>
    </source>
</evidence>
<dbReference type="PANTHER" id="PTHR30246">
    <property type="entry name" value="2-KETO-3-DEOXY-6-PHOSPHOGLUCONATE ALDOLASE"/>
    <property type="match status" value="1"/>
</dbReference>
<dbReference type="PANTHER" id="PTHR30246:SF1">
    <property type="entry name" value="2-DEHYDRO-3-DEOXY-6-PHOSPHOGALACTONATE ALDOLASE-RELATED"/>
    <property type="match status" value="1"/>
</dbReference>
<protein>
    <submittedName>
        <fullName evidence="6">2-dehydro-3-deoxyphosphogluconate aldolase/(4S)-4-hydroxy-2-oxoglutarate aldolase</fullName>
        <ecNumber evidence="6">4.1.2.14</ecNumber>
        <ecNumber evidence="6">4.1.3.42</ecNumber>
    </submittedName>
</protein>
<keyword evidence="5" id="KW-0119">Carbohydrate metabolism</keyword>
<dbReference type="CDD" id="cd00452">
    <property type="entry name" value="KDPG_aldolase"/>
    <property type="match status" value="1"/>
</dbReference>
<evidence type="ECO:0000256" key="5">
    <source>
        <dbReference type="ARBA" id="ARBA00023277"/>
    </source>
</evidence>
<dbReference type="InterPro" id="IPR031338">
    <property type="entry name" value="KDPG/KHG_AS_2"/>
</dbReference>
<evidence type="ECO:0000256" key="4">
    <source>
        <dbReference type="ARBA" id="ARBA00023239"/>
    </source>
</evidence>
<dbReference type="Pfam" id="PF01081">
    <property type="entry name" value="Aldolase"/>
    <property type="match status" value="1"/>
</dbReference>
<dbReference type="Gene3D" id="3.20.20.70">
    <property type="entry name" value="Aldolase class I"/>
    <property type="match status" value="1"/>
</dbReference>
<dbReference type="EC" id="4.1.3.42" evidence="6"/>
<comment type="caution">
    <text evidence="6">The sequence shown here is derived from an EMBL/GenBank/DDBJ whole genome shotgun (WGS) entry which is preliminary data.</text>
</comment>
<dbReference type="SUPFAM" id="SSF51569">
    <property type="entry name" value="Aldolase"/>
    <property type="match status" value="1"/>
</dbReference>
<evidence type="ECO:0000256" key="3">
    <source>
        <dbReference type="ARBA" id="ARBA00011233"/>
    </source>
</evidence>
<dbReference type="PROSITE" id="PS00160">
    <property type="entry name" value="ALDOLASE_KDPG_KHG_2"/>
    <property type="match status" value="1"/>
</dbReference>
<accession>A0A7W9NE98</accession>
<dbReference type="GO" id="GO:0008675">
    <property type="term" value="F:2-dehydro-3-deoxy-phosphogluconate aldolase activity"/>
    <property type="evidence" value="ECO:0007669"/>
    <property type="project" value="UniProtKB-EC"/>
</dbReference>
<organism evidence="6 7">
    <name type="scientific">Kutzneria kofuensis</name>
    <dbReference type="NCBI Taxonomy" id="103725"/>
    <lineage>
        <taxon>Bacteria</taxon>
        <taxon>Bacillati</taxon>
        <taxon>Actinomycetota</taxon>
        <taxon>Actinomycetes</taxon>
        <taxon>Pseudonocardiales</taxon>
        <taxon>Pseudonocardiaceae</taxon>
        <taxon>Kutzneria</taxon>
    </lineage>
</organism>
<comment type="pathway">
    <text evidence="1">Carbohydrate acid metabolism.</text>
</comment>
<keyword evidence="7" id="KW-1185">Reference proteome</keyword>
<dbReference type="InterPro" id="IPR000887">
    <property type="entry name" value="Aldlse_KDPG_KHG"/>
</dbReference>
<dbReference type="GO" id="GO:0106009">
    <property type="term" value="F:(4S)-4-hydroxy-2-oxoglutarate aldolase activity"/>
    <property type="evidence" value="ECO:0007669"/>
    <property type="project" value="UniProtKB-EC"/>
</dbReference>
<evidence type="ECO:0000256" key="2">
    <source>
        <dbReference type="ARBA" id="ARBA00006906"/>
    </source>
</evidence>
<evidence type="ECO:0000313" key="7">
    <source>
        <dbReference type="Proteomes" id="UP000585638"/>
    </source>
</evidence>
<dbReference type="RefSeq" id="WP_184857437.1">
    <property type="nucleotide sequence ID" value="NZ_BAAAWY010000102.1"/>
</dbReference>
<keyword evidence="4 6" id="KW-0456">Lyase</keyword>
<dbReference type="EMBL" id="JACHIR010000001">
    <property type="protein sequence ID" value="MBB5888906.1"/>
    <property type="molecule type" value="Genomic_DNA"/>
</dbReference>
<comment type="similarity">
    <text evidence="2">Belongs to the KHG/KDPG aldolase family.</text>
</comment>
<dbReference type="AlphaFoldDB" id="A0A7W9NE98"/>